<feature type="region of interest" description="Disordered" evidence="1">
    <location>
        <begin position="1"/>
        <end position="75"/>
    </location>
</feature>
<protein>
    <submittedName>
        <fullName evidence="2">Uncharacterized protein</fullName>
    </submittedName>
</protein>
<feature type="compositionally biased region" description="Low complexity" evidence="1">
    <location>
        <begin position="47"/>
        <end position="59"/>
    </location>
</feature>
<dbReference type="EMBL" id="JABCRI010000017">
    <property type="protein sequence ID" value="KAF8390989.1"/>
    <property type="molecule type" value="Genomic_DNA"/>
</dbReference>
<reference evidence="2 3" key="1">
    <citation type="submission" date="2020-04" db="EMBL/GenBank/DDBJ databases">
        <title>Plant Genome Project.</title>
        <authorList>
            <person name="Zhang R.-G."/>
        </authorList>
    </citation>
    <scope>NUCLEOTIDE SEQUENCE [LARGE SCALE GENOMIC DNA]</scope>
    <source>
        <strain evidence="2">YNK0</strain>
        <tissue evidence="2">Leaf</tissue>
    </source>
</reference>
<accession>A0A834YL13</accession>
<comment type="caution">
    <text evidence="2">The sequence shown here is derived from an EMBL/GenBank/DDBJ whole genome shotgun (WGS) entry which is preliminary data.</text>
</comment>
<organism evidence="2 3">
    <name type="scientific">Tetracentron sinense</name>
    <name type="common">Spur-leaf</name>
    <dbReference type="NCBI Taxonomy" id="13715"/>
    <lineage>
        <taxon>Eukaryota</taxon>
        <taxon>Viridiplantae</taxon>
        <taxon>Streptophyta</taxon>
        <taxon>Embryophyta</taxon>
        <taxon>Tracheophyta</taxon>
        <taxon>Spermatophyta</taxon>
        <taxon>Magnoliopsida</taxon>
        <taxon>Trochodendrales</taxon>
        <taxon>Trochodendraceae</taxon>
        <taxon>Tetracentron</taxon>
    </lineage>
</organism>
<gene>
    <name evidence="2" type="ORF">HHK36_023289</name>
</gene>
<evidence type="ECO:0000313" key="2">
    <source>
        <dbReference type="EMBL" id="KAF8390989.1"/>
    </source>
</evidence>
<evidence type="ECO:0000313" key="3">
    <source>
        <dbReference type="Proteomes" id="UP000655225"/>
    </source>
</evidence>
<dbReference type="Proteomes" id="UP000655225">
    <property type="component" value="Unassembled WGS sequence"/>
</dbReference>
<feature type="compositionally biased region" description="Acidic residues" evidence="1">
    <location>
        <begin position="27"/>
        <end position="40"/>
    </location>
</feature>
<name>A0A834YL13_TETSI</name>
<keyword evidence="3" id="KW-1185">Reference proteome</keyword>
<proteinExistence type="predicted"/>
<dbReference type="AlphaFoldDB" id="A0A834YL13"/>
<evidence type="ECO:0000256" key="1">
    <source>
        <dbReference type="SAM" id="MobiDB-lite"/>
    </source>
</evidence>
<sequence>MAPSSAMQARLSESVFATEGEVHEEIGSDDIQEMIDDEMAEHEVVEQGEQPTQQESSESQVRRSAREHRPSTKYPTSEYILLTDEGEPERKAMDSEEHLMGELTGWNKTDYRIDSRAIVFWISGVSLGLFFGEILRPIHEQGVEGTILVSRSRFTVNTCHYCTSGSSAVPMTTIQKEVLCEIQFDFLAVLVTEILASSSDRTIEFHRTEILDSRRRQEHRILLGSREQTCQSSALQISSL</sequence>